<dbReference type="VEuPathDB" id="TrichDB:TVAGG3_0037210"/>
<dbReference type="InterPro" id="IPR026906">
    <property type="entry name" value="LRR_5"/>
</dbReference>
<keyword evidence="2" id="KW-1185">Reference proteome</keyword>
<dbReference type="Pfam" id="PF13306">
    <property type="entry name" value="LRR_5"/>
    <property type="match status" value="5"/>
</dbReference>
<sequence length="716" mass="78562">MQYCTLLTSLNNSIFRLCLKLRSVILPPNIVEIKSGCFNCAPLSSISIPDSLEFLGGWTSKDGCVFSGGIVAISITPNSKLKKFGGEAFSFSPLRSIYIPKYISEITASCFVGDPIERIEIHPENPNFKVDGLSLFSGSNNNTLVYVSIQFSGMYIVPSYVTIILDQAFRKSKITSISIHSGVSSIGGWCFGESSLVNIVLPEKVVNINGYLFYNCKNLKSVEFSSVLKNIYANAFYGCSSLTSIVFPQTLVGIGESAFYGCTSLVINSSQNSNFKYENQMLLTDQKTTISEFFGDNSNLEITAPLGTTTIGSRTFMNKHLKTIKFQGNTLTRVGDLCFTSSTIQSISFPDSLSILGTNCFEGCQFLTSVSFSNACPITEIPERCFYSCKNLQILTLPTSITTLKSYAFFNCISISDIGLSNTHVSVIENYCFMNSGIRSLSSSSKISLGYGSFTNSNIFEVNIKTESIPEECFKNCSSLTSLTLNEGITSILDSSFRSCISLSSFTIPSSVKTIRFYAFMSCTQLKTVTLSLHSEISEINGGTFADCPLLQSIKLDPDDKEFKFSNGALTFYNKTKIITFIPSSNIQTFVVPSAMESIGSCSFYNCINLVRVIFSGSRINTIDYMAFYGCSKLSYIFLGTDTHVTSIGTNAFEGCFLLNRCGSITCPSVTIPLFEEHKISKTSFLTDCDYFCQSLNNAKSSFISPISLITPFILM</sequence>
<reference evidence="1" key="2">
    <citation type="journal article" date="2007" name="Science">
        <title>Draft genome sequence of the sexually transmitted pathogen Trichomonas vaginalis.</title>
        <authorList>
            <person name="Carlton J.M."/>
            <person name="Hirt R.P."/>
            <person name="Silva J.C."/>
            <person name="Delcher A.L."/>
            <person name="Schatz M."/>
            <person name="Zhao Q."/>
            <person name="Wortman J.R."/>
            <person name="Bidwell S.L."/>
            <person name="Alsmark U.C.M."/>
            <person name="Besteiro S."/>
            <person name="Sicheritz-Ponten T."/>
            <person name="Noel C.J."/>
            <person name="Dacks J.B."/>
            <person name="Foster P.G."/>
            <person name="Simillion C."/>
            <person name="Van de Peer Y."/>
            <person name="Miranda-Saavedra D."/>
            <person name="Barton G.J."/>
            <person name="Westrop G.D."/>
            <person name="Mueller S."/>
            <person name="Dessi D."/>
            <person name="Fiori P.L."/>
            <person name="Ren Q."/>
            <person name="Paulsen I."/>
            <person name="Zhang H."/>
            <person name="Bastida-Corcuera F.D."/>
            <person name="Simoes-Barbosa A."/>
            <person name="Brown M.T."/>
            <person name="Hayes R.D."/>
            <person name="Mukherjee M."/>
            <person name="Okumura C.Y."/>
            <person name="Schneider R."/>
            <person name="Smith A.J."/>
            <person name="Vanacova S."/>
            <person name="Villalvazo M."/>
            <person name="Haas B.J."/>
            <person name="Pertea M."/>
            <person name="Feldblyum T.V."/>
            <person name="Utterback T.R."/>
            <person name="Shu C.L."/>
            <person name="Osoegawa K."/>
            <person name="de Jong P.J."/>
            <person name="Hrdy I."/>
            <person name="Horvathova L."/>
            <person name="Zubacova Z."/>
            <person name="Dolezal P."/>
            <person name="Malik S.B."/>
            <person name="Logsdon J.M. Jr."/>
            <person name="Henze K."/>
            <person name="Gupta A."/>
            <person name="Wang C.C."/>
            <person name="Dunne R.L."/>
            <person name="Upcroft J.A."/>
            <person name="Upcroft P."/>
            <person name="White O."/>
            <person name="Salzberg S.L."/>
            <person name="Tang P."/>
            <person name="Chiu C.-H."/>
            <person name="Lee Y.-S."/>
            <person name="Embley T.M."/>
            <person name="Coombs G.H."/>
            <person name="Mottram J.C."/>
            <person name="Tachezy J."/>
            <person name="Fraser-Liggett C.M."/>
            <person name="Johnson P.J."/>
        </authorList>
    </citation>
    <scope>NUCLEOTIDE SEQUENCE [LARGE SCALE GENOMIC DNA]</scope>
    <source>
        <strain evidence="1">G3</strain>
    </source>
</reference>
<dbReference type="STRING" id="5722.A2FFM5"/>
<dbReference type="InParanoid" id="A2FFM5"/>
<dbReference type="PANTHER" id="PTHR45661:SF3">
    <property type="entry name" value="IG-LIKE DOMAIN-CONTAINING PROTEIN"/>
    <property type="match status" value="1"/>
</dbReference>
<reference evidence="1" key="1">
    <citation type="submission" date="2006-10" db="EMBL/GenBank/DDBJ databases">
        <authorList>
            <person name="Amadeo P."/>
            <person name="Zhao Q."/>
            <person name="Wortman J."/>
            <person name="Fraser-Liggett C."/>
            <person name="Carlton J."/>
        </authorList>
    </citation>
    <scope>NUCLEOTIDE SEQUENCE</scope>
    <source>
        <strain evidence="1">G3</strain>
    </source>
</reference>
<dbReference type="Gene3D" id="3.80.10.10">
    <property type="entry name" value="Ribonuclease Inhibitor"/>
    <property type="match status" value="3"/>
</dbReference>
<proteinExistence type="predicted"/>
<dbReference type="InterPro" id="IPR053139">
    <property type="entry name" value="Surface_bspA-like"/>
</dbReference>
<evidence type="ECO:0000313" key="1">
    <source>
        <dbReference type="EMBL" id="EAX96304.1"/>
    </source>
</evidence>
<dbReference type="Proteomes" id="UP000001542">
    <property type="component" value="Unassembled WGS sequence"/>
</dbReference>
<dbReference type="PANTHER" id="PTHR45661">
    <property type="entry name" value="SURFACE ANTIGEN"/>
    <property type="match status" value="1"/>
</dbReference>
<name>A2FFM5_TRIV3</name>
<protein>
    <submittedName>
        <fullName evidence="1">Surface antigen BspA-like</fullName>
    </submittedName>
</protein>
<gene>
    <name evidence="1" type="ORF">TVAG_264280</name>
</gene>
<organism evidence="1 2">
    <name type="scientific">Trichomonas vaginalis (strain ATCC PRA-98 / G3)</name>
    <dbReference type="NCBI Taxonomy" id="412133"/>
    <lineage>
        <taxon>Eukaryota</taxon>
        <taxon>Metamonada</taxon>
        <taxon>Parabasalia</taxon>
        <taxon>Trichomonadida</taxon>
        <taxon>Trichomonadidae</taxon>
        <taxon>Trichomonas</taxon>
    </lineage>
</organism>
<dbReference type="VEuPathDB" id="TrichDB:TVAG_264280"/>
<dbReference type="InterPro" id="IPR032675">
    <property type="entry name" value="LRR_dom_sf"/>
</dbReference>
<dbReference type="AlphaFoldDB" id="A2FFM5"/>
<accession>A2FFM5</accession>
<evidence type="ECO:0000313" key="2">
    <source>
        <dbReference type="Proteomes" id="UP000001542"/>
    </source>
</evidence>
<dbReference type="SUPFAM" id="SSF52058">
    <property type="entry name" value="L domain-like"/>
    <property type="match status" value="1"/>
</dbReference>
<dbReference type="EMBL" id="DS113765">
    <property type="protein sequence ID" value="EAX96304.1"/>
    <property type="molecule type" value="Genomic_DNA"/>
</dbReference>